<dbReference type="EMBL" id="SNVJ01000016">
    <property type="protein sequence ID" value="MXP64954.1"/>
    <property type="molecule type" value="Genomic_DNA"/>
</dbReference>
<keyword evidence="6" id="KW-1185">Reference proteome</keyword>
<keyword evidence="3" id="KW-0732">Signal</keyword>
<dbReference type="SUPFAM" id="SSF53850">
    <property type="entry name" value="Periplasmic binding protein-like II"/>
    <property type="match status" value="1"/>
</dbReference>
<comment type="caution">
    <text evidence="5">The sequence shown here is derived from an EMBL/GenBank/DDBJ whole genome shotgun (WGS) entry which is preliminary data.</text>
</comment>
<dbReference type="CDD" id="cd08502">
    <property type="entry name" value="PBP2_NikA_DppA_OppA_like_16"/>
    <property type="match status" value="1"/>
</dbReference>
<protein>
    <submittedName>
        <fullName evidence="5">ABC transporter substrate-binding protein</fullName>
    </submittedName>
</protein>
<reference evidence="5 6" key="1">
    <citation type="submission" date="2019-03" db="EMBL/GenBank/DDBJ databases">
        <title>Roseomonas sp. a novel Roseomonas species isolated from Sea whip Gorgonian.</title>
        <authorList>
            <person name="Li F."/>
            <person name="Pan X."/>
            <person name="Huang S."/>
            <person name="Li Z."/>
            <person name="Meng B."/>
        </authorList>
    </citation>
    <scope>NUCLEOTIDE SEQUENCE [LARGE SCALE GENOMIC DNA]</scope>
    <source>
        <strain evidence="5 6">M0104</strain>
    </source>
</reference>
<name>A0A845BFX9_9PROT</name>
<dbReference type="InterPro" id="IPR000914">
    <property type="entry name" value="SBP_5_dom"/>
</dbReference>
<dbReference type="GO" id="GO:0043190">
    <property type="term" value="C:ATP-binding cassette (ABC) transporter complex"/>
    <property type="evidence" value="ECO:0007669"/>
    <property type="project" value="InterPro"/>
</dbReference>
<gene>
    <name evidence="5" type="ORF">E0493_16510</name>
</gene>
<evidence type="ECO:0000313" key="5">
    <source>
        <dbReference type="EMBL" id="MXP64954.1"/>
    </source>
</evidence>
<evidence type="ECO:0000313" key="6">
    <source>
        <dbReference type="Proteomes" id="UP000460715"/>
    </source>
</evidence>
<dbReference type="Gene3D" id="3.40.190.10">
    <property type="entry name" value="Periplasmic binding protein-like II"/>
    <property type="match status" value="1"/>
</dbReference>
<comment type="similarity">
    <text evidence="2">Belongs to the bacterial solute-binding protein 5 family.</text>
</comment>
<dbReference type="InterPro" id="IPR039424">
    <property type="entry name" value="SBP_5"/>
</dbReference>
<evidence type="ECO:0000256" key="2">
    <source>
        <dbReference type="ARBA" id="ARBA00005695"/>
    </source>
</evidence>
<comment type="subcellular location">
    <subcellularLocation>
        <location evidence="1">Periplasm</location>
    </subcellularLocation>
</comment>
<sequence length="525" mass="57859">MPSRRGLIGTAFATGLGLPSLGRAQGGASRLRFVPMAAYSSPDPIWTTAIVVQTHALMVWDTLYGVDIGLAPHPQMCAGHELSADKLTWTFTLRDGLLFHDGEKVRAADAVASIARWAQRNSFGQLLTAATEEMKALDDRRFAIRLKSPFPRMLYALGSQGCYIMPERMARVPSSEAIKEFVGSGPFRFRQDEWVSGVRSLYERFDRYVPRDEPPDYLAGGKVVHFDQVEWSIQPDPGTAASALQSGEVDWVDQPLFDLVPALKRSRGVTVQQLDPFGLIGIIALNHLLPPFDNPKLRRALLPAIDQRDYVAAVLGEQVDYASIPVGYFTAGSPMASDAGMDTLTGPRDLELARRLVRESGYGGETILILDPGDQPQMHAMAEVTSSTFRKIGLKTELVAMDWGSVLTRRAVKKPVAEGGWNVFNTRQAGLGAADPASVQLKGNGDRAWFGWPTAPRLDSLREAWFRADDLATQRRIAAEMQAVAFEDVPYIPLGQWSQPTAFRSDLTGFLRSANPLFWNLRRSA</sequence>
<dbReference type="GO" id="GO:0015833">
    <property type="term" value="P:peptide transport"/>
    <property type="evidence" value="ECO:0007669"/>
    <property type="project" value="TreeGrafter"/>
</dbReference>
<dbReference type="GO" id="GO:1904680">
    <property type="term" value="F:peptide transmembrane transporter activity"/>
    <property type="evidence" value="ECO:0007669"/>
    <property type="project" value="TreeGrafter"/>
</dbReference>
<evidence type="ECO:0000256" key="1">
    <source>
        <dbReference type="ARBA" id="ARBA00004418"/>
    </source>
</evidence>
<accession>A0A845BFX9</accession>
<dbReference type="GO" id="GO:0030288">
    <property type="term" value="C:outer membrane-bounded periplasmic space"/>
    <property type="evidence" value="ECO:0007669"/>
    <property type="project" value="UniProtKB-ARBA"/>
</dbReference>
<dbReference type="InterPro" id="IPR030678">
    <property type="entry name" value="Peptide/Ni-bd"/>
</dbReference>
<organism evidence="5 6">
    <name type="scientific">Teichococcus coralli</name>
    <dbReference type="NCBI Taxonomy" id="2545983"/>
    <lineage>
        <taxon>Bacteria</taxon>
        <taxon>Pseudomonadati</taxon>
        <taxon>Pseudomonadota</taxon>
        <taxon>Alphaproteobacteria</taxon>
        <taxon>Acetobacterales</taxon>
        <taxon>Roseomonadaceae</taxon>
        <taxon>Roseomonas</taxon>
    </lineage>
</organism>
<dbReference type="AlphaFoldDB" id="A0A845BFX9"/>
<evidence type="ECO:0000259" key="4">
    <source>
        <dbReference type="Pfam" id="PF00496"/>
    </source>
</evidence>
<dbReference type="RefSeq" id="WP_160938365.1">
    <property type="nucleotide sequence ID" value="NZ_SNVJ01000016.1"/>
</dbReference>
<dbReference type="Gene3D" id="3.90.76.10">
    <property type="entry name" value="Dipeptide-binding Protein, Domain 1"/>
    <property type="match status" value="1"/>
</dbReference>
<feature type="domain" description="Solute-binding protein family 5" evidence="4">
    <location>
        <begin position="72"/>
        <end position="427"/>
    </location>
</feature>
<dbReference type="PANTHER" id="PTHR30290:SF38">
    <property type="entry name" value="D,D-DIPEPTIDE-BINDING PERIPLASMIC PROTEIN DDPA-RELATED"/>
    <property type="match status" value="1"/>
</dbReference>
<dbReference type="Proteomes" id="UP000460715">
    <property type="component" value="Unassembled WGS sequence"/>
</dbReference>
<proteinExistence type="inferred from homology"/>
<dbReference type="Gene3D" id="3.10.105.10">
    <property type="entry name" value="Dipeptide-binding Protein, Domain 3"/>
    <property type="match status" value="1"/>
</dbReference>
<dbReference type="OrthoDB" id="7233744at2"/>
<dbReference type="Pfam" id="PF00496">
    <property type="entry name" value="SBP_bac_5"/>
    <property type="match status" value="1"/>
</dbReference>
<evidence type="ECO:0000256" key="3">
    <source>
        <dbReference type="ARBA" id="ARBA00022729"/>
    </source>
</evidence>
<dbReference type="PANTHER" id="PTHR30290">
    <property type="entry name" value="PERIPLASMIC BINDING COMPONENT OF ABC TRANSPORTER"/>
    <property type="match status" value="1"/>
</dbReference>
<dbReference type="PIRSF" id="PIRSF002741">
    <property type="entry name" value="MppA"/>
    <property type="match status" value="1"/>
</dbReference>